<accession>A0AAP0FAL5</accession>
<protein>
    <submittedName>
        <fullName evidence="2">Uncharacterized protein</fullName>
    </submittedName>
</protein>
<feature type="region of interest" description="Disordered" evidence="1">
    <location>
        <begin position="1"/>
        <end position="214"/>
    </location>
</feature>
<name>A0AAP0FAL5_9MAGN</name>
<feature type="compositionally biased region" description="Basic and acidic residues" evidence="1">
    <location>
        <begin position="102"/>
        <end position="122"/>
    </location>
</feature>
<dbReference type="EMBL" id="JBBNAG010000009">
    <property type="protein sequence ID" value="KAK9104468.1"/>
    <property type="molecule type" value="Genomic_DNA"/>
</dbReference>
<organism evidence="2 3">
    <name type="scientific">Stephania cephalantha</name>
    <dbReference type="NCBI Taxonomy" id="152367"/>
    <lineage>
        <taxon>Eukaryota</taxon>
        <taxon>Viridiplantae</taxon>
        <taxon>Streptophyta</taxon>
        <taxon>Embryophyta</taxon>
        <taxon>Tracheophyta</taxon>
        <taxon>Spermatophyta</taxon>
        <taxon>Magnoliopsida</taxon>
        <taxon>Ranunculales</taxon>
        <taxon>Menispermaceae</taxon>
        <taxon>Menispermoideae</taxon>
        <taxon>Cissampelideae</taxon>
        <taxon>Stephania</taxon>
    </lineage>
</organism>
<comment type="caution">
    <text evidence="2">The sequence shown here is derived from an EMBL/GenBank/DDBJ whole genome shotgun (WGS) entry which is preliminary data.</text>
</comment>
<dbReference type="Proteomes" id="UP001419268">
    <property type="component" value="Unassembled WGS sequence"/>
</dbReference>
<reference evidence="2 3" key="1">
    <citation type="submission" date="2024-01" db="EMBL/GenBank/DDBJ databases">
        <title>Genome assemblies of Stephania.</title>
        <authorList>
            <person name="Yang L."/>
        </authorList>
    </citation>
    <scope>NUCLEOTIDE SEQUENCE [LARGE SCALE GENOMIC DNA]</scope>
    <source>
        <strain evidence="2">JXDWG</strain>
        <tissue evidence="2">Leaf</tissue>
    </source>
</reference>
<evidence type="ECO:0000313" key="3">
    <source>
        <dbReference type="Proteomes" id="UP001419268"/>
    </source>
</evidence>
<feature type="compositionally biased region" description="Basic and acidic residues" evidence="1">
    <location>
        <begin position="63"/>
        <end position="92"/>
    </location>
</feature>
<dbReference type="AlphaFoldDB" id="A0AAP0FAL5"/>
<keyword evidence="3" id="KW-1185">Reference proteome</keyword>
<gene>
    <name evidence="2" type="ORF">Scep_021312</name>
</gene>
<feature type="compositionally biased region" description="Basic residues" evidence="1">
    <location>
        <begin position="189"/>
        <end position="199"/>
    </location>
</feature>
<feature type="compositionally biased region" description="Basic and acidic residues" evidence="1">
    <location>
        <begin position="8"/>
        <end position="43"/>
    </location>
</feature>
<proteinExistence type="predicted"/>
<feature type="compositionally biased region" description="Basic and acidic residues" evidence="1">
    <location>
        <begin position="170"/>
        <end position="188"/>
    </location>
</feature>
<evidence type="ECO:0000313" key="2">
    <source>
        <dbReference type="EMBL" id="KAK9104468.1"/>
    </source>
</evidence>
<sequence>MGHRRDRRKGDRERAATAAARRPELRRGWLTRRALELRRRREAMAPTRRSGSGRGGGAVNNVEQRRERERERSPVREREREREGSSDEELRLSKKTRGADGGSRRREARTTSERSRWRDDKQTTVSGSTGEPPFHRSATPIAVRRRPSKGSTQGDRERASSAALNSGADGLDRDAAPAARRREAMTHAREKRQRRRAPQRHGERRGATARWRVA</sequence>
<evidence type="ECO:0000256" key="1">
    <source>
        <dbReference type="SAM" id="MobiDB-lite"/>
    </source>
</evidence>